<feature type="compositionally biased region" description="Basic and acidic residues" evidence="1">
    <location>
        <begin position="61"/>
        <end position="72"/>
    </location>
</feature>
<dbReference type="OrthoDB" id="3483876at2"/>
<dbReference type="AlphaFoldDB" id="A0A6H9YFW4"/>
<keyword evidence="3" id="KW-1185">Reference proteome</keyword>
<dbReference type="EMBL" id="WBMT01000037">
    <property type="protein sequence ID" value="KAB2339177.1"/>
    <property type="molecule type" value="Genomic_DNA"/>
</dbReference>
<reference evidence="2 3" key="1">
    <citation type="submission" date="2019-09" db="EMBL/GenBank/DDBJ databases">
        <title>Actinomadura physcomitrii sp. nov., a novel actinomycete isolated from moss [Physcomitrium sphaericum (Ludw) Fuernr].</title>
        <authorList>
            <person name="Zhuang X."/>
            <person name="Liu C."/>
        </authorList>
    </citation>
    <scope>NUCLEOTIDE SEQUENCE [LARGE SCALE GENOMIC DNA]</scope>
    <source>
        <strain evidence="2 3">HMC1</strain>
    </source>
</reference>
<gene>
    <name evidence="2" type="ORF">F8566_48680</name>
</gene>
<dbReference type="Proteomes" id="UP000468735">
    <property type="component" value="Unassembled WGS sequence"/>
</dbReference>
<evidence type="ECO:0000313" key="3">
    <source>
        <dbReference type="Proteomes" id="UP000468735"/>
    </source>
</evidence>
<organism evidence="2 3">
    <name type="scientific">Actinomadura rudentiformis</name>
    <dbReference type="NCBI Taxonomy" id="359158"/>
    <lineage>
        <taxon>Bacteria</taxon>
        <taxon>Bacillati</taxon>
        <taxon>Actinomycetota</taxon>
        <taxon>Actinomycetes</taxon>
        <taxon>Streptosporangiales</taxon>
        <taxon>Thermomonosporaceae</taxon>
        <taxon>Actinomadura</taxon>
    </lineage>
</organism>
<evidence type="ECO:0000313" key="2">
    <source>
        <dbReference type="EMBL" id="KAB2339177.1"/>
    </source>
</evidence>
<sequence>MLLAAMEVARAAYEEALLKHGMLPSTVALIHTYAEANLAALEEEPDDPMVSLLDTATPFPDNDRDVPEQSPP</sequence>
<evidence type="ECO:0000256" key="1">
    <source>
        <dbReference type="SAM" id="MobiDB-lite"/>
    </source>
</evidence>
<accession>A0A6H9YFW4</accession>
<dbReference type="RefSeq" id="WP_151571165.1">
    <property type="nucleotide sequence ID" value="NZ_WBMT01000037.1"/>
</dbReference>
<feature type="region of interest" description="Disordered" evidence="1">
    <location>
        <begin position="44"/>
        <end position="72"/>
    </location>
</feature>
<proteinExistence type="predicted"/>
<comment type="caution">
    <text evidence="2">The sequence shown here is derived from an EMBL/GenBank/DDBJ whole genome shotgun (WGS) entry which is preliminary data.</text>
</comment>
<name>A0A6H9YFW4_9ACTN</name>
<protein>
    <submittedName>
        <fullName evidence="2">Uncharacterized protein</fullName>
    </submittedName>
</protein>